<evidence type="ECO:0000259" key="1">
    <source>
        <dbReference type="Pfam" id="PF07905"/>
    </source>
</evidence>
<dbReference type="AlphaFoldDB" id="A0A4R8UK69"/>
<sequence>MRVVDLLLEPSLQLRLQTPSSKARLEREVSGCSPTELMDPTPYLDPDSLLLTSGIGMNFSEERTWDAFVERLADVPVSAIVFATGMAHRVLPPGLVTACATYDVPLLEVPSVVPPLQVDRHVESVMQAERLVVVNRGWTLADECARLANKGAEVVTLLAAVFDTVQTPLAVYDAYGTVIAQYPEIVSWAPGISKKPRAGVLNIPLPMGLNNPCHLAVRQPDNDTPLASLLGPVASIIALQLNRSVVVDASRHQEIKLLVTVCEAWEEATHTDVTKAFNTLGLDRRSETTLLVADMSGEFASTSWQLRVALHDTFHTVRVTEFDGRLVAFAQLPREDFDTVAQRLLRIHARQPLVLKAPTTSLFELRLSVAHALDLVRHIERPQLAPELGLSAVVTATAGRGAREAAHRFLAPLVEHDSKRSSQLLDTLSTYLRHNAQPSRTCDALFIHRNTLNYRLRQIENLLRVQLDTVDGQATSLFALRLAGLETH</sequence>
<evidence type="ECO:0000313" key="3">
    <source>
        <dbReference type="EMBL" id="TFB56719.1"/>
    </source>
</evidence>
<dbReference type="Proteomes" id="UP000297866">
    <property type="component" value="Unassembled WGS sequence"/>
</dbReference>
<keyword evidence="4" id="KW-1185">Reference proteome</keyword>
<name>A0A4R8UK69_9MICO</name>
<dbReference type="InterPro" id="IPR025736">
    <property type="entry name" value="PucR_C-HTH_dom"/>
</dbReference>
<comment type="caution">
    <text evidence="3">The sequence shown here is derived from an EMBL/GenBank/DDBJ whole genome shotgun (WGS) entry which is preliminary data.</text>
</comment>
<evidence type="ECO:0000259" key="2">
    <source>
        <dbReference type="Pfam" id="PF13556"/>
    </source>
</evidence>
<organism evidence="3 4">
    <name type="scientific">Cryobacterium tagatosivorans</name>
    <dbReference type="NCBI Taxonomy" id="1259199"/>
    <lineage>
        <taxon>Bacteria</taxon>
        <taxon>Bacillati</taxon>
        <taxon>Actinomycetota</taxon>
        <taxon>Actinomycetes</taxon>
        <taxon>Micrococcales</taxon>
        <taxon>Microbacteriaceae</taxon>
        <taxon>Cryobacterium</taxon>
    </lineage>
</organism>
<dbReference type="Pfam" id="PF13556">
    <property type="entry name" value="HTH_30"/>
    <property type="match status" value="1"/>
</dbReference>
<proteinExistence type="predicted"/>
<protein>
    <submittedName>
        <fullName evidence="3">PucR family transcriptional regulator</fullName>
    </submittedName>
</protein>
<dbReference type="Pfam" id="PF07905">
    <property type="entry name" value="PucR"/>
    <property type="match status" value="1"/>
</dbReference>
<feature type="domain" description="Purine catabolism PurC-like" evidence="1">
    <location>
        <begin position="6"/>
        <end position="118"/>
    </location>
</feature>
<gene>
    <name evidence="3" type="ORF">E3O23_00420</name>
</gene>
<feature type="domain" description="PucR C-terminal helix-turn-helix" evidence="2">
    <location>
        <begin position="424"/>
        <end position="481"/>
    </location>
</feature>
<dbReference type="RefSeq" id="WP_134486686.1">
    <property type="nucleotide sequence ID" value="NZ_SOEZ01000006.1"/>
</dbReference>
<dbReference type="InterPro" id="IPR012914">
    <property type="entry name" value="PucR_dom"/>
</dbReference>
<dbReference type="Gene3D" id="1.10.10.2840">
    <property type="entry name" value="PucR C-terminal helix-turn-helix domain"/>
    <property type="match status" value="1"/>
</dbReference>
<dbReference type="InterPro" id="IPR042070">
    <property type="entry name" value="PucR_C-HTH_sf"/>
</dbReference>
<accession>A0A4R8UK69</accession>
<dbReference type="PANTHER" id="PTHR33744:SF7">
    <property type="entry name" value="PUCR FAMILY TRANSCRIPTIONAL REGULATOR"/>
    <property type="match status" value="1"/>
</dbReference>
<dbReference type="InterPro" id="IPR051448">
    <property type="entry name" value="CdaR-like_regulators"/>
</dbReference>
<dbReference type="EMBL" id="SOEZ01000006">
    <property type="protein sequence ID" value="TFB56719.1"/>
    <property type="molecule type" value="Genomic_DNA"/>
</dbReference>
<reference evidence="3 4" key="1">
    <citation type="submission" date="2019-03" db="EMBL/GenBank/DDBJ databases">
        <title>Genomics of glacier-inhabiting Cryobacterium strains.</title>
        <authorList>
            <person name="Liu Q."/>
            <person name="Xin Y.-H."/>
        </authorList>
    </citation>
    <scope>NUCLEOTIDE SEQUENCE [LARGE SCALE GENOMIC DNA]</scope>
    <source>
        <strain evidence="3 4">Sr47</strain>
    </source>
</reference>
<evidence type="ECO:0000313" key="4">
    <source>
        <dbReference type="Proteomes" id="UP000297866"/>
    </source>
</evidence>
<dbReference type="PANTHER" id="PTHR33744">
    <property type="entry name" value="CARBOHYDRATE DIACID REGULATOR"/>
    <property type="match status" value="1"/>
</dbReference>
<dbReference type="OrthoDB" id="2973014at2"/>